<feature type="domain" description="C3H1-type" evidence="3">
    <location>
        <begin position="207"/>
        <end position="233"/>
    </location>
</feature>
<evidence type="ECO:0000313" key="4">
    <source>
        <dbReference type="EMBL" id="KAK1441386.1"/>
    </source>
</evidence>
<keyword evidence="1" id="KW-0863">Zinc-finger</keyword>
<protein>
    <recommendedName>
        <fullName evidence="3">C3H1-type domain-containing protein</fullName>
    </recommendedName>
</protein>
<sequence length="823" mass="92327">MSGRRRRFETSWDDKEEKRPSADFHSNVSPGISLNWSKSEMHDDLMHVNFSRSPSWDQLQGNRNGPKDDGIRRDRNRMYSHPTFDGWGKQYSTRPSDDSYGLPYRSRDKGAAGNGRMNREPERERTRSPNGSRSRSRDGVSRSSWESTRDRRYETNASYPNNRNNSKDFASRGSGDNMTESWSRRTDYKDGSRYNDYPHRNVRDGYRNSRTPCRYFAVGNCNRDNCKFSHDVHETTGGYDDNRNLSNKKRTWRNDQQPHDDRNAKSKFPNLEKYGSVWDDSRSSGFDETSHQGHTSHANNNTTSDSQGDKKKSLDGHASRDALHDVGKSHPNLDNKKSSWNGPTTWDDVKSGGFDETLQKGHTTDENINNNTTWDSWDDTKKSLDGRASRDASGVYDVGKSHPKLDSKKSSWSGPTSRDDVSGSGFPSVSNPRHKYEESTKESLIDSNAKDGMSAKSGSNTDGNKIRKWDGPLWDELSETVPTDSSKSKNWECPGLNKMASDNVEIMVSDSNLNNISPEGKQQVVTSGYHLMQSVHGMNTQSVSYQNGSEQSRILLPSPFNGPSNGQAEGLYVHTENQNKGGGKSPNPLEFDVQQSEATNGMNEVSLTSQPAPLANALPAETSHNGQISQLYTGLHLTTAIDYLKSLPSSAFNQDSRAKEEQHSPVGIVSGSVTQQNQMSTDLTNDSSQLGGTRPMENEAVEGIEKRVAENSKKVDEHTNRDNSEAQRKVEEGDIGNDEKAMRQFKVGLVEFVMEILKPIWKEGKMSKEVHKAVMKKVVEKVTSSIQGSQIPRTQPKIKQYLAHSKPKITKLVEAYIERLQKA</sequence>
<feature type="region of interest" description="Disordered" evidence="2">
    <location>
        <begin position="231"/>
        <end position="471"/>
    </location>
</feature>
<feature type="compositionally biased region" description="Polar residues" evidence="2">
    <location>
        <begin position="366"/>
        <end position="375"/>
    </location>
</feature>
<evidence type="ECO:0000313" key="5">
    <source>
        <dbReference type="Proteomes" id="UP001229421"/>
    </source>
</evidence>
<feature type="compositionally biased region" description="Polar residues" evidence="2">
    <location>
        <begin position="52"/>
        <end position="63"/>
    </location>
</feature>
<feature type="compositionally biased region" description="Basic and acidic residues" evidence="2">
    <location>
        <begin position="307"/>
        <end position="337"/>
    </location>
</feature>
<dbReference type="PANTHER" id="PTHR36886">
    <property type="entry name" value="PROTEIN FRIGIDA-ESSENTIAL 1"/>
    <property type="match status" value="1"/>
</dbReference>
<feature type="compositionally biased region" description="Polar residues" evidence="2">
    <location>
        <begin position="283"/>
        <end position="306"/>
    </location>
</feature>
<gene>
    <name evidence="4" type="ORF">QVD17_07236</name>
</gene>
<dbReference type="GO" id="GO:0008270">
    <property type="term" value="F:zinc ion binding"/>
    <property type="evidence" value="ECO:0007669"/>
    <property type="project" value="UniProtKB-KW"/>
</dbReference>
<dbReference type="Proteomes" id="UP001229421">
    <property type="component" value="Unassembled WGS sequence"/>
</dbReference>
<feature type="compositionally biased region" description="Basic and acidic residues" evidence="2">
    <location>
        <begin position="434"/>
        <end position="444"/>
    </location>
</feature>
<feature type="compositionally biased region" description="Polar residues" evidence="2">
    <location>
        <begin position="155"/>
        <end position="164"/>
    </location>
</feature>
<feature type="compositionally biased region" description="Polar residues" evidence="2">
    <location>
        <begin position="171"/>
        <end position="181"/>
    </location>
</feature>
<dbReference type="PANTHER" id="PTHR36886:SF8">
    <property type="entry name" value="ZINC FINGER CCCH DOMAIN-CONTAINING PROTEIN 38"/>
    <property type="match status" value="1"/>
</dbReference>
<comment type="caution">
    <text evidence="4">The sequence shown here is derived from an EMBL/GenBank/DDBJ whole genome shotgun (WGS) entry which is preliminary data.</text>
</comment>
<organism evidence="4 5">
    <name type="scientific">Tagetes erecta</name>
    <name type="common">African marigold</name>
    <dbReference type="NCBI Taxonomy" id="13708"/>
    <lineage>
        <taxon>Eukaryota</taxon>
        <taxon>Viridiplantae</taxon>
        <taxon>Streptophyta</taxon>
        <taxon>Embryophyta</taxon>
        <taxon>Tracheophyta</taxon>
        <taxon>Spermatophyta</taxon>
        <taxon>Magnoliopsida</taxon>
        <taxon>eudicotyledons</taxon>
        <taxon>Gunneridae</taxon>
        <taxon>Pentapetalae</taxon>
        <taxon>asterids</taxon>
        <taxon>campanulids</taxon>
        <taxon>Asterales</taxon>
        <taxon>Asteraceae</taxon>
        <taxon>Asteroideae</taxon>
        <taxon>Heliantheae alliance</taxon>
        <taxon>Tageteae</taxon>
        <taxon>Tagetes</taxon>
    </lineage>
</organism>
<dbReference type="EMBL" id="JAUHHV010000001">
    <property type="protein sequence ID" value="KAK1441386.1"/>
    <property type="molecule type" value="Genomic_DNA"/>
</dbReference>
<dbReference type="AlphaFoldDB" id="A0AAD8LMC4"/>
<feature type="compositionally biased region" description="Basic and acidic residues" evidence="2">
    <location>
        <begin position="378"/>
        <end position="390"/>
    </location>
</feature>
<evidence type="ECO:0000256" key="1">
    <source>
        <dbReference type="PROSITE-ProRule" id="PRU00723"/>
    </source>
</evidence>
<keyword evidence="1" id="KW-0862">Zinc</keyword>
<accession>A0AAD8LMC4</accession>
<dbReference type="PROSITE" id="PS50103">
    <property type="entry name" value="ZF_C3H1"/>
    <property type="match status" value="1"/>
</dbReference>
<feature type="compositionally biased region" description="Basic and acidic residues" evidence="2">
    <location>
        <begin position="182"/>
        <end position="203"/>
    </location>
</feature>
<feature type="region of interest" description="Disordered" evidence="2">
    <location>
        <begin position="672"/>
        <end position="735"/>
    </location>
</feature>
<feature type="region of interest" description="Disordered" evidence="2">
    <location>
        <begin position="1"/>
        <end position="35"/>
    </location>
</feature>
<dbReference type="Gene3D" id="4.10.1000.10">
    <property type="entry name" value="Zinc finger, CCCH-type"/>
    <property type="match status" value="1"/>
</dbReference>
<name>A0AAD8LMC4_TARER</name>
<feature type="compositionally biased region" description="Basic and acidic residues" evidence="2">
    <location>
        <begin position="399"/>
        <end position="409"/>
    </location>
</feature>
<feature type="compositionally biased region" description="Basic and acidic residues" evidence="2">
    <location>
        <begin position="8"/>
        <end position="22"/>
    </location>
</feature>
<proteinExistence type="predicted"/>
<dbReference type="InterPro" id="IPR052650">
    <property type="entry name" value="Zinc_finger_CCCH"/>
</dbReference>
<feature type="region of interest" description="Disordered" evidence="2">
    <location>
        <begin position="52"/>
        <end position="203"/>
    </location>
</feature>
<keyword evidence="1" id="KW-0479">Metal-binding</keyword>
<reference evidence="4" key="1">
    <citation type="journal article" date="2023" name="bioRxiv">
        <title>Improved chromosome-level genome assembly for marigold (Tagetes erecta).</title>
        <authorList>
            <person name="Jiang F."/>
            <person name="Yuan L."/>
            <person name="Wang S."/>
            <person name="Wang H."/>
            <person name="Xu D."/>
            <person name="Wang A."/>
            <person name="Fan W."/>
        </authorList>
    </citation>
    <scope>NUCLEOTIDE SEQUENCE</scope>
    <source>
        <strain evidence="4">WSJ</strain>
        <tissue evidence="4">Leaf</tissue>
    </source>
</reference>
<feature type="compositionally biased region" description="Basic and acidic residues" evidence="2">
    <location>
        <begin position="252"/>
        <end position="264"/>
    </location>
</feature>
<feature type="compositionally biased region" description="Basic and acidic residues" evidence="2">
    <location>
        <begin position="703"/>
        <end position="735"/>
    </location>
</feature>
<dbReference type="SMART" id="SM00356">
    <property type="entry name" value="ZnF_C3H1"/>
    <property type="match status" value="1"/>
</dbReference>
<feature type="compositionally biased region" description="Basic and acidic residues" evidence="2">
    <location>
        <begin position="117"/>
        <end position="127"/>
    </location>
</feature>
<feature type="zinc finger region" description="C3H1-type" evidence="1">
    <location>
        <begin position="207"/>
        <end position="233"/>
    </location>
</feature>
<feature type="compositionally biased region" description="Basic and acidic residues" evidence="2">
    <location>
        <begin position="65"/>
        <end position="77"/>
    </location>
</feature>
<dbReference type="InterPro" id="IPR000571">
    <property type="entry name" value="Znf_CCCH"/>
</dbReference>
<feature type="compositionally biased region" description="Polar residues" evidence="2">
    <location>
        <begin position="672"/>
        <end position="691"/>
    </location>
</feature>
<feature type="compositionally biased region" description="Polar residues" evidence="2">
    <location>
        <begin position="24"/>
        <end position="35"/>
    </location>
</feature>
<evidence type="ECO:0000256" key="2">
    <source>
        <dbReference type="SAM" id="MobiDB-lite"/>
    </source>
</evidence>
<evidence type="ECO:0000259" key="3">
    <source>
        <dbReference type="PROSITE" id="PS50103"/>
    </source>
</evidence>
<keyword evidence="5" id="KW-1185">Reference proteome</keyword>